<accession>A0A917ARS2</accession>
<sequence>MNKLPLTIAEKIVVGLSIALIIGLFGYVGYSYPSLPDTIPTHYDVYGIADNFGSKGWIWFVPCIMLAIFIMFVLIARFGKTFNAPVEVTEENKERLYLNGRLLIYMMAFETVVFFWWNEFTEIQSINGNGETLGAESLLVFVGIFILTIIFFVVRSHRLK</sequence>
<keyword evidence="1" id="KW-0812">Transmembrane</keyword>
<keyword evidence="1" id="KW-0472">Membrane</keyword>
<feature type="transmembrane region" description="Helical" evidence="1">
    <location>
        <begin position="12"/>
        <end position="30"/>
    </location>
</feature>
<dbReference type="EMBL" id="BMFK01000001">
    <property type="protein sequence ID" value="GGE68003.1"/>
    <property type="molecule type" value="Genomic_DNA"/>
</dbReference>
<dbReference type="Pfam" id="PF07853">
    <property type="entry name" value="DUF1648"/>
    <property type="match status" value="1"/>
</dbReference>
<proteinExistence type="predicted"/>
<reference evidence="3" key="2">
    <citation type="submission" date="2020-09" db="EMBL/GenBank/DDBJ databases">
        <authorList>
            <person name="Sun Q."/>
            <person name="Zhou Y."/>
        </authorList>
    </citation>
    <scope>NUCLEOTIDE SEQUENCE</scope>
    <source>
        <strain evidence="3">CGMCC 1.12698</strain>
    </source>
</reference>
<evidence type="ECO:0000256" key="1">
    <source>
        <dbReference type="SAM" id="Phobius"/>
    </source>
</evidence>
<dbReference type="InterPro" id="IPR012867">
    <property type="entry name" value="DUF1648"/>
</dbReference>
<dbReference type="RefSeq" id="WP_188387987.1">
    <property type="nucleotide sequence ID" value="NZ_BMFK01000001.1"/>
</dbReference>
<name>A0A917ARS2_9BACI</name>
<feature type="transmembrane region" description="Helical" evidence="1">
    <location>
        <begin position="96"/>
        <end position="117"/>
    </location>
</feature>
<feature type="domain" description="DUF1648" evidence="2">
    <location>
        <begin position="20"/>
        <end position="66"/>
    </location>
</feature>
<comment type="caution">
    <text evidence="3">The sequence shown here is derived from an EMBL/GenBank/DDBJ whole genome shotgun (WGS) entry which is preliminary data.</text>
</comment>
<keyword evidence="4" id="KW-1185">Reference proteome</keyword>
<organism evidence="3 4">
    <name type="scientific">Priestia taiwanensis</name>
    <dbReference type="NCBI Taxonomy" id="1347902"/>
    <lineage>
        <taxon>Bacteria</taxon>
        <taxon>Bacillati</taxon>
        <taxon>Bacillota</taxon>
        <taxon>Bacilli</taxon>
        <taxon>Bacillales</taxon>
        <taxon>Bacillaceae</taxon>
        <taxon>Priestia</taxon>
    </lineage>
</organism>
<gene>
    <name evidence="3" type="ORF">GCM10007140_17580</name>
</gene>
<evidence type="ECO:0000313" key="4">
    <source>
        <dbReference type="Proteomes" id="UP000605259"/>
    </source>
</evidence>
<feature type="transmembrane region" description="Helical" evidence="1">
    <location>
        <begin position="137"/>
        <end position="154"/>
    </location>
</feature>
<evidence type="ECO:0000259" key="2">
    <source>
        <dbReference type="Pfam" id="PF07853"/>
    </source>
</evidence>
<feature type="transmembrane region" description="Helical" evidence="1">
    <location>
        <begin position="57"/>
        <end position="76"/>
    </location>
</feature>
<dbReference type="Proteomes" id="UP000605259">
    <property type="component" value="Unassembled WGS sequence"/>
</dbReference>
<dbReference type="AlphaFoldDB" id="A0A917ARS2"/>
<reference evidence="3" key="1">
    <citation type="journal article" date="2014" name="Int. J. Syst. Evol. Microbiol.">
        <title>Complete genome sequence of Corynebacterium casei LMG S-19264T (=DSM 44701T), isolated from a smear-ripened cheese.</title>
        <authorList>
            <consortium name="US DOE Joint Genome Institute (JGI-PGF)"/>
            <person name="Walter F."/>
            <person name="Albersmeier A."/>
            <person name="Kalinowski J."/>
            <person name="Ruckert C."/>
        </authorList>
    </citation>
    <scope>NUCLEOTIDE SEQUENCE</scope>
    <source>
        <strain evidence="3">CGMCC 1.12698</strain>
    </source>
</reference>
<evidence type="ECO:0000313" key="3">
    <source>
        <dbReference type="EMBL" id="GGE68003.1"/>
    </source>
</evidence>
<keyword evidence="1" id="KW-1133">Transmembrane helix</keyword>
<protein>
    <recommendedName>
        <fullName evidence="2">DUF1648 domain-containing protein</fullName>
    </recommendedName>
</protein>